<comment type="caution">
    <text evidence="2">The sequence shown here is derived from an EMBL/GenBank/DDBJ whole genome shotgun (WGS) entry which is preliminary data.</text>
</comment>
<protein>
    <submittedName>
        <fullName evidence="2">Uncharacterized protein</fullName>
    </submittedName>
</protein>
<dbReference type="AntiFam" id="ANF00142">
    <property type="entry name" value="Shadow ORF (opposite yadG)"/>
</dbReference>
<proteinExistence type="predicted"/>
<gene>
    <name evidence="2" type="ORF">NCTC11685_07789</name>
</gene>
<dbReference type="AlphaFoldDB" id="A0A7H4PPV7"/>
<reference evidence="2 3" key="1">
    <citation type="submission" date="2018-06" db="EMBL/GenBank/DDBJ databases">
        <authorList>
            <consortium name="Pathogen Informatics"/>
            <person name="Doyle S."/>
        </authorList>
    </citation>
    <scope>NUCLEOTIDE SEQUENCE [LARGE SCALE GENOMIC DNA]</scope>
    <source>
        <strain evidence="2 3">NCTC11685</strain>
    </source>
</reference>
<name>A0A7H4PPV7_9ENTR</name>
<evidence type="ECO:0000256" key="1">
    <source>
        <dbReference type="SAM" id="MobiDB-lite"/>
    </source>
</evidence>
<evidence type="ECO:0000313" key="2">
    <source>
        <dbReference type="EMBL" id="STW80430.1"/>
    </source>
</evidence>
<evidence type="ECO:0000313" key="3">
    <source>
        <dbReference type="Proteomes" id="UP000254863"/>
    </source>
</evidence>
<organism evidence="2 3">
    <name type="scientific">Klebsiella michiganensis</name>
    <dbReference type="NCBI Taxonomy" id="1134687"/>
    <lineage>
        <taxon>Bacteria</taxon>
        <taxon>Pseudomonadati</taxon>
        <taxon>Pseudomonadota</taxon>
        <taxon>Gammaproteobacteria</taxon>
        <taxon>Enterobacterales</taxon>
        <taxon>Enterobacteriaceae</taxon>
        <taxon>Klebsiella/Raoultella group</taxon>
        <taxon>Klebsiella</taxon>
    </lineage>
</organism>
<dbReference type="Proteomes" id="UP000254863">
    <property type="component" value="Unassembled WGS sequence"/>
</dbReference>
<sequence length="175" mass="19154">MNADHLLLQGFARHRIERAEGFIHQQHFRVGGQRARHADALLLAAGKADAGSVRAGPAPAPARPSAHRPAPGSSAATTFAAAGRWQCSAPPSSGGTGRWTGWRRPILRRSSSTGCWRISCPAKRIVPLSCSTRRLIIFSVVDFPEPEVPISTENAPSRRCRFEVFHRRLSGKRLY</sequence>
<dbReference type="AntiFam" id="ANF00095">
    <property type="entry name" value="Shadow ORF (opposite ABC transporters)"/>
</dbReference>
<accession>A0A7H4PPV7</accession>
<dbReference type="EMBL" id="UGMS01000004">
    <property type="protein sequence ID" value="STW80430.1"/>
    <property type="molecule type" value="Genomic_DNA"/>
</dbReference>
<feature type="region of interest" description="Disordered" evidence="1">
    <location>
        <begin position="52"/>
        <end position="75"/>
    </location>
</feature>